<feature type="region of interest" description="Disordered" evidence="1">
    <location>
        <begin position="56"/>
        <end position="76"/>
    </location>
</feature>
<proteinExistence type="predicted"/>
<dbReference type="RefSeq" id="WP_289503874.1">
    <property type="nucleotide sequence ID" value="NZ_CP116805.1"/>
</dbReference>
<dbReference type="EMBL" id="CP116805">
    <property type="protein sequence ID" value="WCL54155.1"/>
    <property type="molecule type" value="Genomic_DNA"/>
</dbReference>
<evidence type="ECO:0000313" key="2">
    <source>
        <dbReference type="EMBL" id="WCL54155.1"/>
    </source>
</evidence>
<evidence type="ECO:0000313" key="3">
    <source>
        <dbReference type="Proteomes" id="UP001217500"/>
    </source>
</evidence>
<dbReference type="Proteomes" id="UP001217500">
    <property type="component" value="Chromosome"/>
</dbReference>
<name>A0AAE9XTP0_9PROT</name>
<protein>
    <submittedName>
        <fullName evidence="2">DUF1178 family protein</fullName>
    </submittedName>
</protein>
<dbReference type="InterPro" id="IPR009562">
    <property type="entry name" value="DUF1178"/>
</dbReference>
<feature type="compositionally biased region" description="Low complexity" evidence="1">
    <location>
        <begin position="62"/>
        <end position="76"/>
    </location>
</feature>
<sequence length="151" mass="16353">MIVFDLRCEQAHRFEAWFRSSGDYETQLAAGFVSCPVCDSTQIEKAIMAPNVGVKGNRKAEAPAPAAPSEKQQPVAHAPAAFAEMMAAFKQHVEANCEDVGENFAEEARKIHYGEAEDRGIYGATSADEAQALIEEGIEVLPLPTGRRTDA</sequence>
<dbReference type="PIRSF" id="PIRSF032131">
    <property type="entry name" value="UCP032131"/>
    <property type="match status" value="1"/>
</dbReference>
<keyword evidence="3" id="KW-1185">Reference proteome</keyword>
<dbReference type="KEGG" id="gso:PH603_00090"/>
<evidence type="ECO:0000256" key="1">
    <source>
        <dbReference type="SAM" id="MobiDB-lite"/>
    </source>
</evidence>
<accession>A0AAE9XTP0</accession>
<gene>
    <name evidence="2" type="ORF">PH603_00090</name>
</gene>
<organism evidence="2 3">
    <name type="scientific">Gimibacter soli</name>
    <dbReference type="NCBI Taxonomy" id="3024400"/>
    <lineage>
        <taxon>Bacteria</taxon>
        <taxon>Pseudomonadati</taxon>
        <taxon>Pseudomonadota</taxon>
        <taxon>Alphaproteobacteria</taxon>
        <taxon>Kordiimonadales</taxon>
        <taxon>Temperatibacteraceae</taxon>
        <taxon>Gimibacter</taxon>
    </lineage>
</organism>
<dbReference type="AlphaFoldDB" id="A0AAE9XTP0"/>
<reference evidence="2" key="1">
    <citation type="submission" date="2023-01" db="EMBL/GenBank/DDBJ databases">
        <title>The genome sequence of Kordiimonadaceae bacterium 6D33.</title>
        <authorList>
            <person name="Liu Y."/>
        </authorList>
    </citation>
    <scope>NUCLEOTIDE SEQUENCE</scope>
    <source>
        <strain evidence="2">6D33</strain>
    </source>
</reference>
<dbReference type="Pfam" id="PF06676">
    <property type="entry name" value="DUF1178"/>
    <property type="match status" value="1"/>
</dbReference>